<evidence type="ECO:0000313" key="3">
    <source>
        <dbReference type="Proteomes" id="UP001597327"/>
    </source>
</evidence>
<keyword evidence="1" id="KW-1133">Transmembrane helix</keyword>
<gene>
    <name evidence="2" type="ORF">ACFSC7_15395</name>
</gene>
<keyword evidence="3" id="KW-1185">Reference proteome</keyword>
<dbReference type="RefSeq" id="WP_188318847.1">
    <property type="nucleotide sequence ID" value="NZ_JBHUFA010000012.1"/>
</dbReference>
<evidence type="ECO:0000256" key="1">
    <source>
        <dbReference type="SAM" id="Phobius"/>
    </source>
</evidence>
<keyword evidence="1" id="KW-0812">Transmembrane</keyword>
<feature type="transmembrane region" description="Helical" evidence="1">
    <location>
        <begin position="32"/>
        <end position="53"/>
    </location>
</feature>
<dbReference type="Proteomes" id="UP001597327">
    <property type="component" value="Unassembled WGS sequence"/>
</dbReference>
<keyword evidence="1" id="KW-0472">Membrane</keyword>
<organism evidence="2 3">
    <name type="scientific">Roseibium aestuarii</name>
    <dbReference type="NCBI Taxonomy" id="2600299"/>
    <lineage>
        <taxon>Bacteria</taxon>
        <taxon>Pseudomonadati</taxon>
        <taxon>Pseudomonadota</taxon>
        <taxon>Alphaproteobacteria</taxon>
        <taxon>Hyphomicrobiales</taxon>
        <taxon>Stappiaceae</taxon>
        <taxon>Roseibium</taxon>
    </lineage>
</organism>
<name>A0ABW4JYJ7_9HYPH</name>
<dbReference type="EMBL" id="JBHUFA010000012">
    <property type="protein sequence ID" value="MFD1696902.1"/>
    <property type="molecule type" value="Genomic_DNA"/>
</dbReference>
<reference evidence="3" key="1">
    <citation type="journal article" date="2019" name="Int. J. Syst. Evol. Microbiol.">
        <title>The Global Catalogue of Microorganisms (GCM) 10K type strain sequencing project: providing services to taxonomists for standard genome sequencing and annotation.</title>
        <authorList>
            <consortium name="The Broad Institute Genomics Platform"/>
            <consortium name="The Broad Institute Genome Sequencing Center for Infectious Disease"/>
            <person name="Wu L."/>
            <person name="Ma J."/>
        </authorList>
    </citation>
    <scope>NUCLEOTIDE SEQUENCE [LARGE SCALE GENOMIC DNA]</scope>
    <source>
        <strain evidence="3">JCM 3369</strain>
    </source>
</reference>
<comment type="caution">
    <text evidence="2">The sequence shown here is derived from an EMBL/GenBank/DDBJ whole genome shotgun (WGS) entry which is preliminary data.</text>
</comment>
<protein>
    <submittedName>
        <fullName evidence="2">Uncharacterized protein</fullName>
    </submittedName>
</protein>
<sequence length="54" mass="5900">MTKAILLLLLALSAIQLIRPLGWPGLKRRADFWKLALGGLMVLVVSIGLIALFD</sequence>
<accession>A0ABW4JYJ7</accession>
<evidence type="ECO:0000313" key="2">
    <source>
        <dbReference type="EMBL" id="MFD1696902.1"/>
    </source>
</evidence>
<proteinExistence type="predicted"/>